<name>A0A255DT95_9MYCO</name>
<evidence type="ECO:0000313" key="3">
    <source>
        <dbReference type="Proteomes" id="UP000216063"/>
    </source>
</evidence>
<organism evidence="2 3">
    <name type="scientific">Mycolicibacterium sphagni</name>
    <dbReference type="NCBI Taxonomy" id="1786"/>
    <lineage>
        <taxon>Bacteria</taxon>
        <taxon>Bacillati</taxon>
        <taxon>Actinomycetota</taxon>
        <taxon>Actinomycetes</taxon>
        <taxon>Mycobacteriales</taxon>
        <taxon>Mycobacteriaceae</taxon>
        <taxon>Mycolicibacterium</taxon>
    </lineage>
</organism>
<keyword evidence="3" id="KW-1185">Reference proteome</keyword>
<evidence type="ECO:0000256" key="1">
    <source>
        <dbReference type="SAM" id="Phobius"/>
    </source>
</evidence>
<keyword evidence="1" id="KW-1133">Transmembrane helix</keyword>
<keyword evidence="1" id="KW-0472">Membrane</keyword>
<keyword evidence="1" id="KW-0812">Transmembrane</keyword>
<feature type="transmembrane region" description="Helical" evidence="1">
    <location>
        <begin position="6"/>
        <end position="27"/>
    </location>
</feature>
<dbReference type="AlphaFoldDB" id="A0A255DT95"/>
<protein>
    <submittedName>
        <fullName evidence="2">Uncharacterized protein</fullName>
    </submittedName>
</protein>
<gene>
    <name evidence="2" type="ORF">CG716_08610</name>
</gene>
<evidence type="ECO:0000313" key="2">
    <source>
        <dbReference type="EMBL" id="OYN80212.1"/>
    </source>
</evidence>
<sequence>MDPRLSLVMMAVLVAPFILFGIGAVVLDLSQSRRDRGDSVIASWGELRITKSFLFVGYHASDRRIPLAGVTVSVTETGSPEAGPGAHRIHVIVATDSGESIHRSQPYSPGLLTAARTFEILANRVGVPAKPAVEAPALRWAA</sequence>
<accession>A0A255DT95</accession>
<dbReference type="EMBL" id="NOZR01000006">
    <property type="protein sequence ID" value="OYN80212.1"/>
    <property type="molecule type" value="Genomic_DNA"/>
</dbReference>
<proteinExistence type="predicted"/>
<comment type="caution">
    <text evidence="2">The sequence shown here is derived from an EMBL/GenBank/DDBJ whole genome shotgun (WGS) entry which is preliminary data.</text>
</comment>
<reference evidence="2 3" key="1">
    <citation type="submission" date="2017-07" db="EMBL/GenBank/DDBJ databases">
        <title>The new phylogeny of genus Mycobacterium.</title>
        <authorList>
            <person name="Tortoli E."/>
            <person name="Trovato A."/>
            <person name="Cirillo D.M."/>
        </authorList>
    </citation>
    <scope>NUCLEOTIDE SEQUENCE [LARGE SCALE GENOMIC DNA]</scope>
    <source>
        <strain evidence="2 3">ATCC 33027</strain>
    </source>
</reference>
<dbReference type="Proteomes" id="UP000216063">
    <property type="component" value="Unassembled WGS sequence"/>
</dbReference>